<evidence type="ECO:0008006" key="6">
    <source>
        <dbReference type="Google" id="ProtNLM"/>
    </source>
</evidence>
<dbReference type="PANTHER" id="PTHR33592">
    <property type="entry name" value="TRANSMEMBRANE PROTEIN"/>
    <property type="match status" value="1"/>
</dbReference>
<feature type="chain" id="PRO_5007830942" description="Secreted protein" evidence="2">
    <location>
        <begin position="27"/>
        <end position="78"/>
    </location>
</feature>
<feature type="signal peptide" evidence="2">
    <location>
        <begin position="1"/>
        <end position="26"/>
    </location>
</feature>
<keyword evidence="2" id="KW-0732">Signal</keyword>
<dbReference type="AlphaFoldDB" id="A0A161ZL03"/>
<protein>
    <recommendedName>
        <fullName evidence="6">Secreted protein</fullName>
    </recommendedName>
</protein>
<evidence type="ECO:0000313" key="5">
    <source>
        <dbReference type="Proteomes" id="UP000077755"/>
    </source>
</evidence>
<dbReference type="Proteomes" id="UP000077755">
    <property type="component" value="Chromosome 7"/>
</dbReference>
<feature type="compositionally biased region" description="Polar residues" evidence="1">
    <location>
        <begin position="69"/>
        <end position="78"/>
    </location>
</feature>
<dbReference type="PANTHER" id="PTHR33592:SF3">
    <property type="entry name" value="TRANSMEMBRANE PROTEIN"/>
    <property type="match status" value="1"/>
</dbReference>
<reference evidence="3" key="1">
    <citation type="journal article" date="2016" name="Nat. Genet.">
        <title>A high-quality carrot genome assembly provides new insights into carotenoid accumulation and asterid genome evolution.</title>
        <authorList>
            <person name="Iorizzo M."/>
            <person name="Ellison S."/>
            <person name="Senalik D."/>
            <person name="Zeng P."/>
            <person name="Satapoomin P."/>
            <person name="Huang J."/>
            <person name="Bowman M."/>
            <person name="Iovene M."/>
            <person name="Sanseverino W."/>
            <person name="Cavagnaro P."/>
            <person name="Yildiz M."/>
            <person name="Macko-Podgorni A."/>
            <person name="Moranska E."/>
            <person name="Grzebelus E."/>
            <person name="Grzebelus D."/>
            <person name="Ashrafi H."/>
            <person name="Zheng Z."/>
            <person name="Cheng S."/>
            <person name="Spooner D."/>
            <person name="Van Deynze A."/>
            <person name="Simon P."/>
        </authorList>
    </citation>
    <scope>NUCLEOTIDE SEQUENCE [LARGE SCALE GENOMIC DNA]</scope>
    <source>
        <tissue evidence="3">Leaf</tissue>
    </source>
</reference>
<evidence type="ECO:0000256" key="1">
    <source>
        <dbReference type="SAM" id="MobiDB-lite"/>
    </source>
</evidence>
<organism evidence="3">
    <name type="scientific">Daucus carota subsp. sativus</name>
    <name type="common">Carrot</name>
    <dbReference type="NCBI Taxonomy" id="79200"/>
    <lineage>
        <taxon>Eukaryota</taxon>
        <taxon>Viridiplantae</taxon>
        <taxon>Streptophyta</taxon>
        <taxon>Embryophyta</taxon>
        <taxon>Tracheophyta</taxon>
        <taxon>Spermatophyta</taxon>
        <taxon>Magnoliopsida</taxon>
        <taxon>eudicotyledons</taxon>
        <taxon>Gunneridae</taxon>
        <taxon>Pentapetalae</taxon>
        <taxon>asterids</taxon>
        <taxon>campanulids</taxon>
        <taxon>Apiales</taxon>
        <taxon>Apiaceae</taxon>
        <taxon>Apioideae</taxon>
        <taxon>Scandiceae</taxon>
        <taxon>Daucinae</taxon>
        <taxon>Daucus</taxon>
        <taxon>Daucus sect. Daucus</taxon>
    </lineage>
</organism>
<sequence>MSNNMQVIKMVSMLLLVLASLVQIQATRPLERYDDKIFIQSLPRGPVKRSAQNPCTHIPGTKNSRRCTLATQHTFTRS</sequence>
<dbReference type="EMBL" id="LNRQ01000007">
    <property type="protein sequence ID" value="KZM86740.1"/>
    <property type="molecule type" value="Genomic_DNA"/>
</dbReference>
<keyword evidence="5" id="KW-1185">Reference proteome</keyword>
<dbReference type="Gramene" id="KZM86740">
    <property type="protein sequence ID" value="KZM86740"/>
    <property type="gene ID" value="DCAR_023874"/>
</dbReference>
<feature type="region of interest" description="Disordered" evidence="1">
    <location>
        <begin position="49"/>
        <end position="78"/>
    </location>
</feature>
<dbReference type="EMBL" id="CP093349">
    <property type="protein sequence ID" value="WOH07961.1"/>
    <property type="molecule type" value="Genomic_DNA"/>
</dbReference>
<evidence type="ECO:0000256" key="2">
    <source>
        <dbReference type="SAM" id="SignalP"/>
    </source>
</evidence>
<reference evidence="4" key="2">
    <citation type="submission" date="2022-03" db="EMBL/GenBank/DDBJ databases">
        <title>Draft title - Genomic analysis of global carrot germplasm unveils the trajectory of domestication and the origin of high carotenoid orange carrot.</title>
        <authorList>
            <person name="Iorizzo M."/>
            <person name="Ellison S."/>
            <person name="Senalik D."/>
            <person name="Macko-Podgorni A."/>
            <person name="Grzebelus D."/>
            <person name="Bostan H."/>
            <person name="Rolling W."/>
            <person name="Curaba J."/>
            <person name="Simon P."/>
        </authorList>
    </citation>
    <scope>NUCLEOTIDE SEQUENCE</scope>
    <source>
        <tissue evidence="4">Leaf</tissue>
    </source>
</reference>
<name>A0A161ZL03_DAUCS</name>
<accession>A0A161ZL03</accession>
<evidence type="ECO:0000313" key="4">
    <source>
        <dbReference type="EMBL" id="WOH07961.1"/>
    </source>
</evidence>
<proteinExistence type="predicted"/>
<evidence type="ECO:0000313" key="3">
    <source>
        <dbReference type="EMBL" id="KZM86740.1"/>
    </source>
</evidence>
<gene>
    <name evidence="3" type="ORF">DCAR_023874</name>
    <name evidence="4" type="ORF">DCAR_0727396</name>
</gene>